<dbReference type="Gene3D" id="3.60.21.10">
    <property type="match status" value="1"/>
</dbReference>
<dbReference type="CDD" id="cd00144">
    <property type="entry name" value="MPP_PPP_family"/>
    <property type="match status" value="1"/>
</dbReference>
<dbReference type="InterPro" id="IPR050341">
    <property type="entry name" value="PP1_catalytic_subunit"/>
</dbReference>
<evidence type="ECO:0000256" key="3">
    <source>
        <dbReference type="ARBA" id="ARBA00022801"/>
    </source>
</evidence>
<dbReference type="VEuPathDB" id="TrichDB:TVAGG3_0214320"/>
<evidence type="ECO:0000256" key="1">
    <source>
        <dbReference type="ARBA" id="ARBA00001936"/>
    </source>
</evidence>
<dbReference type="GO" id="GO:0004722">
    <property type="term" value="F:protein serine/threonine phosphatase activity"/>
    <property type="evidence" value="ECO:0000318"/>
    <property type="project" value="GO_Central"/>
</dbReference>
<dbReference type="FunFam" id="3.60.21.10:FF:000347">
    <property type="entry name" value="Serine/threonine-protein phosphatase"/>
    <property type="match status" value="1"/>
</dbReference>
<dbReference type="PANTHER" id="PTHR11668">
    <property type="entry name" value="SERINE/THREONINE PROTEIN PHOSPHATASE"/>
    <property type="match status" value="1"/>
</dbReference>
<protein>
    <recommendedName>
        <fullName evidence="8">Serine/threonine-protein phosphatase</fullName>
        <ecNumber evidence="8">3.1.3.16</ecNumber>
    </recommendedName>
</protein>
<evidence type="ECO:0000256" key="5">
    <source>
        <dbReference type="ARBA" id="ARBA00023211"/>
    </source>
</evidence>
<dbReference type="GO" id="GO:0005634">
    <property type="term" value="C:nucleus"/>
    <property type="evidence" value="ECO:0000318"/>
    <property type="project" value="GO_Central"/>
</dbReference>
<dbReference type="SMR" id="A2EQH7"/>
<dbReference type="Proteomes" id="UP000001542">
    <property type="component" value="Unassembled WGS sequence"/>
</dbReference>
<dbReference type="KEGG" id="tva:4762985"/>
<evidence type="ECO:0000313" key="10">
    <source>
        <dbReference type="EMBL" id="EAY05119.1"/>
    </source>
</evidence>
<evidence type="ECO:0000256" key="4">
    <source>
        <dbReference type="ARBA" id="ARBA00022912"/>
    </source>
</evidence>
<comment type="cofactor">
    <cofactor evidence="1">
        <name>Mn(2+)</name>
        <dbReference type="ChEBI" id="CHEBI:29035"/>
    </cofactor>
</comment>
<keyword evidence="5" id="KW-0464">Manganese</keyword>
<keyword evidence="3 8" id="KW-0378">Hydrolase</keyword>
<dbReference type="GO" id="GO:0005737">
    <property type="term" value="C:cytoplasm"/>
    <property type="evidence" value="ECO:0000318"/>
    <property type="project" value="GO_Central"/>
</dbReference>
<dbReference type="InterPro" id="IPR029052">
    <property type="entry name" value="Metallo-depent_PP-like"/>
</dbReference>
<evidence type="ECO:0000256" key="6">
    <source>
        <dbReference type="ARBA" id="ARBA00047761"/>
    </source>
</evidence>
<comment type="catalytic activity">
    <reaction evidence="6">
        <text>O-phospho-L-seryl-[protein] + H2O = L-seryl-[protein] + phosphate</text>
        <dbReference type="Rhea" id="RHEA:20629"/>
        <dbReference type="Rhea" id="RHEA-COMP:9863"/>
        <dbReference type="Rhea" id="RHEA-COMP:11604"/>
        <dbReference type="ChEBI" id="CHEBI:15377"/>
        <dbReference type="ChEBI" id="CHEBI:29999"/>
        <dbReference type="ChEBI" id="CHEBI:43474"/>
        <dbReference type="ChEBI" id="CHEBI:83421"/>
        <dbReference type="EC" id="3.1.3.16"/>
    </reaction>
</comment>
<dbReference type="SMART" id="SM00156">
    <property type="entry name" value="PP2Ac"/>
    <property type="match status" value="1"/>
</dbReference>
<keyword evidence="11" id="KW-1185">Reference proteome</keyword>
<reference evidence="10" key="2">
    <citation type="journal article" date="2007" name="Science">
        <title>Draft genome sequence of the sexually transmitted pathogen Trichomonas vaginalis.</title>
        <authorList>
            <person name="Carlton J.M."/>
            <person name="Hirt R.P."/>
            <person name="Silva J.C."/>
            <person name="Delcher A.L."/>
            <person name="Schatz M."/>
            <person name="Zhao Q."/>
            <person name="Wortman J.R."/>
            <person name="Bidwell S.L."/>
            <person name="Alsmark U.C.M."/>
            <person name="Besteiro S."/>
            <person name="Sicheritz-Ponten T."/>
            <person name="Noel C.J."/>
            <person name="Dacks J.B."/>
            <person name="Foster P.G."/>
            <person name="Simillion C."/>
            <person name="Van de Peer Y."/>
            <person name="Miranda-Saavedra D."/>
            <person name="Barton G.J."/>
            <person name="Westrop G.D."/>
            <person name="Mueller S."/>
            <person name="Dessi D."/>
            <person name="Fiori P.L."/>
            <person name="Ren Q."/>
            <person name="Paulsen I."/>
            <person name="Zhang H."/>
            <person name="Bastida-Corcuera F.D."/>
            <person name="Simoes-Barbosa A."/>
            <person name="Brown M.T."/>
            <person name="Hayes R.D."/>
            <person name="Mukherjee M."/>
            <person name="Okumura C.Y."/>
            <person name="Schneider R."/>
            <person name="Smith A.J."/>
            <person name="Vanacova S."/>
            <person name="Villalvazo M."/>
            <person name="Haas B.J."/>
            <person name="Pertea M."/>
            <person name="Feldblyum T.V."/>
            <person name="Utterback T.R."/>
            <person name="Shu C.L."/>
            <person name="Osoegawa K."/>
            <person name="de Jong P.J."/>
            <person name="Hrdy I."/>
            <person name="Horvathova L."/>
            <person name="Zubacova Z."/>
            <person name="Dolezal P."/>
            <person name="Malik S.B."/>
            <person name="Logsdon J.M. Jr."/>
            <person name="Henze K."/>
            <person name="Gupta A."/>
            <person name="Wang C.C."/>
            <person name="Dunne R.L."/>
            <person name="Upcroft J.A."/>
            <person name="Upcroft P."/>
            <person name="White O."/>
            <person name="Salzberg S.L."/>
            <person name="Tang P."/>
            <person name="Chiu C.-H."/>
            <person name="Lee Y.-S."/>
            <person name="Embley T.M."/>
            <person name="Coombs G.H."/>
            <person name="Mottram J.C."/>
            <person name="Tachezy J."/>
            <person name="Fraser-Liggett C.M."/>
            <person name="Johnson P.J."/>
        </authorList>
    </citation>
    <scope>NUCLEOTIDE SEQUENCE [LARGE SCALE GENOMIC DNA]</scope>
    <source>
        <strain evidence="10">G3</strain>
    </source>
</reference>
<evidence type="ECO:0000313" key="11">
    <source>
        <dbReference type="Proteomes" id="UP000001542"/>
    </source>
</evidence>
<evidence type="ECO:0000256" key="2">
    <source>
        <dbReference type="ARBA" id="ARBA00022723"/>
    </source>
</evidence>
<dbReference type="STRING" id="5722.A2EQH7"/>
<dbReference type="SUPFAM" id="SSF56300">
    <property type="entry name" value="Metallo-dependent phosphatases"/>
    <property type="match status" value="1"/>
</dbReference>
<evidence type="ECO:0000256" key="7">
    <source>
        <dbReference type="ARBA" id="ARBA00048336"/>
    </source>
</evidence>
<dbReference type="OrthoDB" id="10495845at2759"/>
<evidence type="ECO:0000256" key="8">
    <source>
        <dbReference type="RuleBase" id="RU004273"/>
    </source>
</evidence>
<comment type="catalytic activity">
    <reaction evidence="7 8">
        <text>O-phospho-L-threonyl-[protein] + H2O = L-threonyl-[protein] + phosphate</text>
        <dbReference type="Rhea" id="RHEA:47004"/>
        <dbReference type="Rhea" id="RHEA-COMP:11060"/>
        <dbReference type="Rhea" id="RHEA-COMP:11605"/>
        <dbReference type="ChEBI" id="CHEBI:15377"/>
        <dbReference type="ChEBI" id="CHEBI:30013"/>
        <dbReference type="ChEBI" id="CHEBI:43474"/>
        <dbReference type="ChEBI" id="CHEBI:61977"/>
        <dbReference type="EC" id="3.1.3.16"/>
    </reaction>
</comment>
<dbReference type="AlphaFoldDB" id="A2EQH7"/>
<organism evidence="10 11">
    <name type="scientific">Trichomonas vaginalis (strain ATCC PRA-98 / G3)</name>
    <dbReference type="NCBI Taxonomy" id="412133"/>
    <lineage>
        <taxon>Eukaryota</taxon>
        <taxon>Metamonada</taxon>
        <taxon>Parabasalia</taxon>
        <taxon>Trichomonadida</taxon>
        <taxon>Trichomonadidae</taxon>
        <taxon>Trichomonas</taxon>
    </lineage>
</organism>
<evidence type="ECO:0000259" key="9">
    <source>
        <dbReference type="PROSITE" id="PS00125"/>
    </source>
</evidence>
<dbReference type="PANTHER" id="PTHR11668:SF300">
    <property type="entry name" value="SERINE_THREONINE-PROTEIN PHOSPHATASE"/>
    <property type="match status" value="1"/>
</dbReference>
<dbReference type="Pfam" id="PF00149">
    <property type="entry name" value="Metallophos"/>
    <property type="match status" value="1"/>
</dbReference>
<dbReference type="eggNOG" id="KOG0374">
    <property type="taxonomic scope" value="Eukaryota"/>
</dbReference>
<name>A2EQH7_TRIV3</name>
<dbReference type="PROSITE" id="PS00125">
    <property type="entry name" value="SER_THR_PHOSPHATASE"/>
    <property type="match status" value="1"/>
</dbReference>
<proteinExistence type="inferred from homology"/>
<reference evidence="10" key="1">
    <citation type="submission" date="2006-10" db="EMBL/GenBank/DDBJ databases">
        <authorList>
            <person name="Amadeo P."/>
            <person name="Zhao Q."/>
            <person name="Wortman J."/>
            <person name="Fraser-Liggett C."/>
            <person name="Carlton J."/>
        </authorList>
    </citation>
    <scope>NUCLEOTIDE SEQUENCE</scope>
    <source>
        <strain evidence="10">G3</strain>
    </source>
</reference>
<sequence length="370" mass="42053">MNGSVEYVLHLYSPFFHATNDELNFVGTKMPVPRLNPEVIRDIIVSAQEHFKNQPNVLNLELPMYVVGDIHGNLKDLLRIISPHLMNSNAKFLFLGDYVDRGSFSLEVVTLLYALVLKFPNRFFLIRGNHEVTGVSKVNGLYSDCLFSYNAIDLVAPIYESFSYLPLAAIIGGNILCIHGGLGPSFNYIDQLKHYQRPITELTDEVLSDLLWSDPNTMASTYLESPRGKGKLFGTIAINQFLKDNNIRYIIRGHQCVEHGVEFFNENIFTIFSSSFYNDENENKAGYLFLSEHGHHHSIILEPFHHTSRINANFQDYMNLSIRKPKSYIGETSSAYKNQFAAMSIVVKKPNTYMIGKRRTVAPSSAKVRK</sequence>
<accession>A2EQH7</accession>
<dbReference type="VEuPathDB" id="TrichDB:TVAG_108530"/>
<dbReference type="GO" id="GO:0046872">
    <property type="term" value="F:metal ion binding"/>
    <property type="evidence" value="ECO:0007669"/>
    <property type="project" value="UniProtKB-KW"/>
</dbReference>
<dbReference type="InterPro" id="IPR006186">
    <property type="entry name" value="Ser/Thr-sp_prot-phosphatase"/>
</dbReference>
<keyword evidence="4" id="KW-0904">Protein phosphatase</keyword>
<dbReference type="EMBL" id="DS113457">
    <property type="protein sequence ID" value="EAY05119.1"/>
    <property type="molecule type" value="Genomic_DNA"/>
</dbReference>
<comment type="similarity">
    <text evidence="8">Belongs to the PPP phosphatase family.</text>
</comment>
<keyword evidence="2" id="KW-0479">Metal-binding</keyword>
<feature type="domain" description="Serine/threonine specific protein phosphatases" evidence="9">
    <location>
        <begin position="126"/>
        <end position="131"/>
    </location>
</feature>
<gene>
    <name evidence="10" type="ORF">TVAG_108530</name>
</gene>
<dbReference type="InterPro" id="IPR004843">
    <property type="entry name" value="Calcineurin-like_PHP"/>
</dbReference>
<dbReference type="PRINTS" id="PR00114">
    <property type="entry name" value="STPHPHTASE"/>
</dbReference>
<dbReference type="InParanoid" id="A2EQH7"/>
<dbReference type="EC" id="3.1.3.16" evidence="8"/>
<dbReference type="RefSeq" id="XP_001317342.1">
    <property type="nucleotide sequence ID" value="XM_001317307.1"/>
</dbReference>